<dbReference type="AlphaFoldDB" id="A0A6A6PKW1"/>
<name>A0A6A6PKW1_9PEZI</name>
<evidence type="ECO:0000313" key="2">
    <source>
        <dbReference type="Proteomes" id="UP000799767"/>
    </source>
</evidence>
<gene>
    <name evidence="1" type="ORF">BDY17DRAFT_197150</name>
</gene>
<sequence>MTPSRALFGCRFTACNLSSADVSFPFGLGSEKDCMAGELPTTLFPSPVAKQACVRSRTSTLHPCILNMQLQHLHARVKQGLLVEQFRACEDTLASEVQHDETQRGHTTPGTCCLSQSHTCRCSCVLQCSRPCMLNTDGTPVRSYRPFNLACKAQHRCNACSNTRRSSYEFELPAARSSNC</sequence>
<proteinExistence type="predicted"/>
<organism evidence="1 2">
    <name type="scientific">Neohortaea acidophila</name>
    <dbReference type="NCBI Taxonomy" id="245834"/>
    <lineage>
        <taxon>Eukaryota</taxon>
        <taxon>Fungi</taxon>
        <taxon>Dikarya</taxon>
        <taxon>Ascomycota</taxon>
        <taxon>Pezizomycotina</taxon>
        <taxon>Dothideomycetes</taxon>
        <taxon>Dothideomycetidae</taxon>
        <taxon>Mycosphaerellales</taxon>
        <taxon>Teratosphaeriaceae</taxon>
        <taxon>Neohortaea</taxon>
    </lineage>
</organism>
<dbReference type="EMBL" id="MU001639">
    <property type="protein sequence ID" value="KAF2480652.1"/>
    <property type="molecule type" value="Genomic_DNA"/>
</dbReference>
<keyword evidence="2" id="KW-1185">Reference proteome</keyword>
<dbReference type="Proteomes" id="UP000799767">
    <property type="component" value="Unassembled WGS sequence"/>
</dbReference>
<dbReference type="RefSeq" id="XP_033587222.1">
    <property type="nucleotide sequence ID" value="XM_033730063.1"/>
</dbReference>
<dbReference type="GeneID" id="54471065"/>
<protein>
    <submittedName>
        <fullName evidence="1">Uncharacterized protein</fullName>
    </submittedName>
</protein>
<reference evidence="1" key="1">
    <citation type="journal article" date="2020" name="Stud. Mycol.">
        <title>101 Dothideomycetes genomes: a test case for predicting lifestyles and emergence of pathogens.</title>
        <authorList>
            <person name="Haridas S."/>
            <person name="Albert R."/>
            <person name="Binder M."/>
            <person name="Bloem J."/>
            <person name="Labutti K."/>
            <person name="Salamov A."/>
            <person name="Andreopoulos B."/>
            <person name="Baker S."/>
            <person name="Barry K."/>
            <person name="Bills G."/>
            <person name="Bluhm B."/>
            <person name="Cannon C."/>
            <person name="Castanera R."/>
            <person name="Culley D."/>
            <person name="Daum C."/>
            <person name="Ezra D."/>
            <person name="Gonzalez J."/>
            <person name="Henrissat B."/>
            <person name="Kuo A."/>
            <person name="Liang C."/>
            <person name="Lipzen A."/>
            <person name="Lutzoni F."/>
            <person name="Magnuson J."/>
            <person name="Mondo S."/>
            <person name="Nolan M."/>
            <person name="Ohm R."/>
            <person name="Pangilinan J."/>
            <person name="Park H.-J."/>
            <person name="Ramirez L."/>
            <person name="Alfaro M."/>
            <person name="Sun H."/>
            <person name="Tritt A."/>
            <person name="Yoshinaga Y."/>
            <person name="Zwiers L.-H."/>
            <person name="Turgeon B."/>
            <person name="Goodwin S."/>
            <person name="Spatafora J."/>
            <person name="Crous P."/>
            <person name="Grigoriev I."/>
        </authorList>
    </citation>
    <scope>NUCLEOTIDE SEQUENCE</scope>
    <source>
        <strain evidence="1">CBS 113389</strain>
    </source>
</reference>
<accession>A0A6A6PKW1</accession>
<evidence type="ECO:0000313" key="1">
    <source>
        <dbReference type="EMBL" id="KAF2480652.1"/>
    </source>
</evidence>